<organism evidence="2 3">
    <name type="scientific">Symbiodinium microadriaticum</name>
    <name type="common">Dinoflagellate</name>
    <name type="synonym">Zooxanthella microadriatica</name>
    <dbReference type="NCBI Taxonomy" id="2951"/>
    <lineage>
        <taxon>Eukaryota</taxon>
        <taxon>Sar</taxon>
        <taxon>Alveolata</taxon>
        <taxon>Dinophyceae</taxon>
        <taxon>Suessiales</taxon>
        <taxon>Symbiodiniaceae</taxon>
        <taxon>Symbiodinium</taxon>
    </lineage>
</organism>
<accession>A0A1Q9CFG5</accession>
<dbReference type="OrthoDB" id="10291879at2759"/>
<dbReference type="AlphaFoldDB" id="A0A1Q9CFG5"/>
<reference evidence="2 3" key="1">
    <citation type="submission" date="2016-02" db="EMBL/GenBank/DDBJ databases">
        <title>Genome analysis of coral dinoflagellate symbionts highlights evolutionary adaptations to a symbiotic lifestyle.</title>
        <authorList>
            <person name="Aranda M."/>
            <person name="Li Y."/>
            <person name="Liew Y.J."/>
            <person name="Baumgarten S."/>
            <person name="Simakov O."/>
            <person name="Wilson M."/>
            <person name="Piel J."/>
            <person name="Ashoor H."/>
            <person name="Bougouffa S."/>
            <person name="Bajic V.B."/>
            <person name="Ryu T."/>
            <person name="Ravasi T."/>
            <person name="Bayer T."/>
            <person name="Micklem G."/>
            <person name="Kim H."/>
            <person name="Bhak J."/>
            <person name="Lajeunesse T.C."/>
            <person name="Voolstra C.R."/>
        </authorList>
    </citation>
    <scope>NUCLEOTIDE SEQUENCE [LARGE SCALE GENOMIC DNA]</scope>
    <source>
        <strain evidence="2 3">CCMP2467</strain>
    </source>
</reference>
<keyword evidence="1" id="KW-1133">Transmembrane helix</keyword>
<gene>
    <name evidence="2" type="ORF">AK812_SmicGene37768</name>
</gene>
<feature type="transmembrane region" description="Helical" evidence="1">
    <location>
        <begin position="209"/>
        <end position="230"/>
    </location>
</feature>
<sequence>MAEAPPRHLRSFPVPVKFESNYNAGGANGEDSVQWSQSMGQVTLTHRLEGILEDRREWSSEDVKVELSAKGMKAFRNYPVLPCTSAVVQVADSMHILLLGAGCLTVVLLAYIGVFLVLFLSGHLPSAAVDDENHQAQVRIKVIRLLPPGSRGSLPVLLHWWPPPELSRCEEIRARTRRFVAEWVFETGLYWADILQDAMILLAFYKEEFYGFLFLGICFMMVPPICVWAFRYALGRAQVSNLLLSIIQLEFVYQSTMSLVTAERTTDLFWQTAGEGGLEAPLQCILQIYKVLVTGQQERVPQFMLSIITSLFCTANSACWDCRSSHI</sequence>
<keyword evidence="1" id="KW-0812">Transmembrane</keyword>
<keyword evidence="3" id="KW-1185">Reference proteome</keyword>
<evidence type="ECO:0000256" key="1">
    <source>
        <dbReference type="SAM" id="Phobius"/>
    </source>
</evidence>
<comment type="caution">
    <text evidence="2">The sequence shown here is derived from an EMBL/GenBank/DDBJ whole genome shotgun (WGS) entry which is preliminary data.</text>
</comment>
<protein>
    <submittedName>
        <fullName evidence="2">Uncharacterized protein</fullName>
    </submittedName>
</protein>
<dbReference type="EMBL" id="LSRX01001259">
    <property type="protein sequence ID" value="OLP81670.1"/>
    <property type="molecule type" value="Genomic_DNA"/>
</dbReference>
<evidence type="ECO:0000313" key="3">
    <source>
        <dbReference type="Proteomes" id="UP000186817"/>
    </source>
</evidence>
<name>A0A1Q9CFG5_SYMMI</name>
<feature type="transmembrane region" description="Helical" evidence="1">
    <location>
        <begin position="96"/>
        <end position="120"/>
    </location>
</feature>
<keyword evidence="1" id="KW-0472">Membrane</keyword>
<evidence type="ECO:0000313" key="2">
    <source>
        <dbReference type="EMBL" id="OLP81670.1"/>
    </source>
</evidence>
<proteinExistence type="predicted"/>
<dbReference type="Proteomes" id="UP000186817">
    <property type="component" value="Unassembled WGS sequence"/>
</dbReference>